<evidence type="ECO:0000256" key="10">
    <source>
        <dbReference type="ARBA" id="ARBA00048766"/>
    </source>
</evidence>
<evidence type="ECO:0000256" key="7">
    <source>
        <dbReference type="ARBA" id="ARBA00023316"/>
    </source>
</evidence>
<evidence type="ECO:0000313" key="17">
    <source>
        <dbReference type="EMBL" id="KAG6483220.1"/>
    </source>
</evidence>
<accession>A0A8J5FAK1</accession>
<evidence type="ECO:0000256" key="16">
    <source>
        <dbReference type="SAM" id="SignalP"/>
    </source>
</evidence>
<evidence type="ECO:0000256" key="5">
    <source>
        <dbReference type="ARBA" id="ARBA00022801"/>
    </source>
</evidence>
<keyword evidence="18" id="KW-1185">Reference proteome</keyword>
<evidence type="ECO:0000256" key="13">
    <source>
        <dbReference type="ARBA" id="ARBA00083621"/>
    </source>
</evidence>
<dbReference type="EMBL" id="JACMSC010000016">
    <property type="protein sequence ID" value="KAG6483220.1"/>
    <property type="molecule type" value="Genomic_DNA"/>
</dbReference>
<evidence type="ECO:0000256" key="8">
    <source>
        <dbReference type="ARBA" id="ARBA00038933"/>
    </source>
</evidence>
<evidence type="ECO:0000256" key="3">
    <source>
        <dbReference type="ARBA" id="ARBA00022512"/>
    </source>
</evidence>
<dbReference type="GO" id="GO:0047911">
    <property type="term" value="F:galacturan 1,4-alpha-galacturonidase activity"/>
    <property type="evidence" value="ECO:0007669"/>
    <property type="project" value="UniProtKB-EC"/>
</dbReference>
<evidence type="ECO:0000256" key="1">
    <source>
        <dbReference type="ARBA" id="ARBA00004191"/>
    </source>
</evidence>
<evidence type="ECO:0000256" key="2">
    <source>
        <dbReference type="ARBA" id="ARBA00008834"/>
    </source>
</evidence>
<evidence type="ECO:0000256" key="4">
    <source>
        <dbReference type="ARBA" id="ARBA00022525"/>
    </source>
</evidence>
<organism evidence="17 18">
    <name type="scientific">Zingiber officinale</name>
    <name type="common">Ginger</name>
    <name type="synonym">Amomum zingiber</name>
    <dbReference type="NCBI Taxonomy" id="94328"/>
    <lineage>
        <taxon>Eukaryota</taxon>
        <taxon>Viridiplantae</taxon>
        <taxon>Streptophyta</taxon>
        <taxon>Embryophyta</taxon>
        <taxon>Tracheophyta</taxon>
        <taxon>Spermatophyta</taxon>
        <taxon>Magnoliopsida</taxon>
        <taxon>Liliopsida</taxon>
        <taxon>Zingiberales</taxon>
        <taxon>Zingiberaceae</taxon>
        <taxon>Zingiber</taxon>
    </lineage>
</organism>
<evidence type="ECO:0000256" key="12">
    <source>
        <dbReference type="ARBA" id="ARBA00068298"/>
    </source>
</evidence>
<dbReference type="PROSITE" id="PS00502">
    <property type="entry name" value="POLYGALACTURONASE"/>
    <property type="match status" value="1"/>
</dbReference>
<evidence type="ECO:0000256" key="14">
    <source>
        <dbReference type="PROSITE-ProRule" id="PRU10052"/>
    </source>
</evidence>
<proteinExistence type="inferred from homology"/>
<dbReference type="GO" id="GO:0004650">
    <property type="term" value="F:polygalacturonase activity"/>
    <property type="evidence" value="ECO:0007669"/>
    <property type="project" value="InterPro"/>
</dbReference>
<keyword evidence="5 15" id="KW-0378">Hydrolase</keyword>
<feature type="active site" evidence="14">
    <location>
        <position position="242"/>
    </location>
</feature>
<evidence type="ECO:0000256" key="11">
    <source>
        <dbReference type="ARBA" id="ARBA00057651"/>
    </source>
</evidence>
<evidence type="ECO:0000256" key="6">
    <source>
        <dbReference type="ARBA" id="ARBA00023295"/>
    </source>
</evidence>
<reference evidence="17 18" key="1">
    <citation type="submission" date="2020-08" db="EMBL/GenBank/DDBJ databases">
        <title>Plant Genome Project.</title>
        <authorList>
            <person name="Zhang R.-G."/>
        </authorList>
    </citation>
    <scope>NUCLEOTIDE SEQUENCE [LARGE SCALE GENOMIC DNA]</scope>
    <source>
        <tissue evidence="17">Rhizome</tissue>
    </source>
</reference>
<dbReference type="EC" id="3.2.1.67" evidence="8"/>
<gene>
    <name evidence="17" type="ORF">ZIOFF_059862</name>
</gene>
<comment type="function">
    <text evidence="11">May function in depolymerizing pectin during pollen development, germination, and tube growth. Acts as an exo-polygalacturonase.</text>
</comment>
<comment type="similarity">
    <text evidence="2 15">Belongs to the glycosyl hydrolase 28 family.</text>
</comment>
<evidence type="ECO:0000256" key="15">
    <source>
        <dbReference type="RuleBase" id="RU361169"/>
    </source>
</evidence>
<dbReference type="PANTHER" id="PTHR31375">
    <property type="match status" value="1"/>
</dbReference>
<keyword evidence="6 15" id="KW-0326">Glycosidase</keyword>
<comment type="catalytic activity">
    <reaction evidence="10">
        <text>[(1-&gt;4)-alpha-D-galacturonosyl](n) + H2O = alpha-D-galacturonate + [(1-&gt;4)-alpha-D-galacturonosyl](n-1)</text>
        <dbReference type="Rhea" id="RHEA:14117"/>
        <dbReference type="Rhea" id="RHEA-COMP:14570"/>
        <dbReference type="Rhea" id="RHEA-COMP:14572"/>
        <dbReference type="ChEBI" id="CHEBI:15377"/>
        <dbReference type="ChEBI" id="CHEBI:58658"/>
        <dbReference type="ChEBI" id="CHEBI:140523"/>
        <dbReference type="EC" id="3.2.1.67"/>
    </reaction>
</comment>
<dbReference type="SMART" id="SM00710">
    <property type="entry name" value="PbH1"/>
    <property type="match status" value="6"/>
</dbReference>
<keyword evidence="16" id="KW-0732">Signal</keyword>
<dbReference type="AlphaFoldDB" id="A0A8J5FAK1"/>
<dbReference type="GO" id="GO:0005975">
    <property type="term" value="P:carbohydrate metabolic process"/>
    <property type="evidence" value="ECO:0007669"/>
    <property type="project" value="InterPro"/>
</dbReference>
<feature type="chain" id="PRO_5035213398" description="Exopolygalacturonase" evidence="16">
    <location>
        <begin position="24"/>
        <end position="399"/>
    </location>
</feature>
<dbReference type="Proteomes" id="UP000734854">
    <property type="component" value="Unassembled WGS sequence"/>
</dbReference>
<comment type="caution">
    <text evidence="17">The sequence shown here is derived from an EMBL/GenBank/DDBJ whole genome shotgun (WGS) entry which is preliminary data.</text>
</comment>
<evidence type="ECO:0000256" key="9">
    <source>
        <dbReference type="ARBA" id="ARBA00043142"/>
    </source>
</evidence>
<dbReference type="GO" id="GO:0071555">
    <property type="term" value="P:cell wall organization"/>
    <property type="evidence" value="ECO:0007669"/>
    <property type="project" value="UniProtKB-KW"/>
</dbReference>
<name>A0A8J5FAK1_ZINOF</name>
<dbReference type="OrthoDB" id="187139at2759"/>
<dbReference type="InterPro" id="IPR006626">
    <property type="entry name" value="PbH1"/>
</dbReference>
<dbReference type="Pfam" id="PF00295">
    <property type="entry name" value="Glyco_hydro_28"/>
    <property type="match status" value="1"/>
</dbReference>
<keyword evidence="3" id="KW-0134">Cell wall</keyword>
<keyword evidence="4" id="KW-0964">Secreted</keyword>
<dbReference type="FunFam" id="2.160.20.10:FF:000004">
    <property type="entry name" value="Pectin lyase-like superfamily protein"/>
    <property type="match status" value="1"/>
</dbReference>
<dbReference type="InterPro" id="IPR000743">
    <property type="entry name" value="Glyco_hydro_28"/>
</dbReference>
<sequence length="399" mass="42717">MDLNNAILAISLLFSIWCATCVAQSSNVYNVKEHGALGNGKNDDTKAFQAAWDVSCVVEGNPTILIPKGSYLVGPLLFKGPCKGVMAIDLRGQLLASTNLNAYTENWVDFQYINGLVISGGGIFNGQGSSAWPYNKCPKKWSCKILPMSLVFSFVKNAKIKSISSVDSKLFHIHIFSSENFDIESVTINAPGDSPNTDGIHVADSTNVTITDATIGTGDDCISIGPGNSNLTISNVHCGPGHGISVGSLGKNSGETDVVGLTVRNCTLNGTTNGLRIKTWQSSPTLLKAAHFTYEDITMNNVYNPIIIDQEYCPYVSCAEKDPSRVQIYDIKFTNVKGTSSSAEAIKFICSSSFPCQGVILNDIDLHYTGDARGNKTTTSTCANVQGKSNENVKPNPCI</sequence>
<protein>
    <recommendedName>
        <fullName evidence="12">Exopolygalacturonase</fullName>
        <ecNumber evidence="8">3.2.1.67</ecNumber>
    </recommendedName>
    <alternativeName>
        <fullName evidence="9">Galacturan 1,4-alpha-galacturonidase</fullName>
    </alternativeName>
    <alternativeName>
        <fullName evidence="13">Pectinase</fullName>
    </alternativeName>
</protein>
<keyword evidence="7" id="KW-0961">Cell wall biogenesis/degradation</keyword>
<feature type="signal peptide" evidence="16">
    <location>
        <begin position="1"/>
        <end position="23"/>
    </location>
</feature>
<comment type="subcellular location">
    <subcellularLocation>
        <location evidence="1">Secreted</location>
        <location evidence="1">Cell wall</location>
    </subcellularLocation>
</comment>
<evidence type="ECO:0000313" key="18">
    <source>
        <dbReference type="Proteomes" id="UP000734854"/>
    </source>
</evidence>